<organism evidence="1 2">
    <name type="scientific">Patiriisocius marinistellae</name>
    <dbReference type="NCBI Taxonomy" id="2494560"/>
    <lineage>
        <taxon>Bacteria</taxon>
        <taxon>Pseudomonadati</taxon>
        <taxon>Bacteroidota</taxon>
        <taxon>Flavobacteriia</taxon>
        <taxon>Flavobacteriales</taxon>
        <taxon>Flavobacteriaceae</taxon>
        <taxon>Patiriisocius</taxon>
    </lineage>
</organism>
<reference evidence="1 2" key="1">
    <citation type="submission" date="2019-08" db="EMBL/GenBank/DDBJ databases">
        <title>Ulvibacter marinistellae sp. nov., isolated from a starfish, Patiria pectinifera.</title>
        <authorList>
            <person name="Kawano K."/>
            <person name="Ushijima N."/>
            <person name="Kihara M."/>
            <person name="Itoh H."/>
        </authorList>
    </citation>
    <scope>NUCLEOTIDE SEQUENCE [LARGE SCALE GENOMIC DNA]</scope>
    <source>
        <strain evidence="1 2">KK4</strain>
    </source>
</reference>
<dbReference type="Proteomes" id="UP000326994">
    <property type="component" value="Unassembled WGS sequence"/>
</dbReference>
<dbReference type="AlphaFoldDB" id="A0A5J4G1Q1"/>
<name>A0A5J4G1Q1_9FLAO</name>
<evidence type="ECO:0000313" key="2">
    <source>
        <dbReference type="Proteomes" id="UP000326994"/>
    </source>
</evidence>
<gene>
    <name evidence="1" type="primary">ytxJ</name>
    <name evidence="1" type="ORF">ULMS_21370</name>
</gene>
<accession>A0A5J4G1Q1</accession>
<dbReference type="SUPFAM" id="SSF52833">
    <property type="entry name" value="Thioredoxin-like"/>
    <property type="match status" value="1"/>
</dbReference>
<proteinExistence type="predicted"/>
<dbReference type="InterPro" id="IPR036249">
    <property type="entry name" value="Thioredoxin-like_sf"/>
</dbReference>
<keyword evidence="2" id="KW-1185">Reference proteome</keyword>
<dbReference type="EMBL" id="BKCF01000004">
    <property type="protein sequence ID" value="GEQ86629.1"/>
    <property type="molecule type" value="Genomic_DNA"/>
</dbReference>
<sequence>MLKLKDMGLFSKFKKTASDVAKEEIIEVPWHVLSQMEQLEEIVEQSKSTPVAIFKHSTTCGISKMVYRNFERSYSLNDSQMKLYYLDLKAYREVSNEVGYKFQVIHQSPQLIVVKNGTAVFNESHHSIQAADLERFV</sequence>
<dbReference type="InterPro" id="IPR022551">
    <property type="entry name" value="BrxC"/>
</dbReference>
<protein>
    <submittedName>
        <fullName evidence="1">Thioredoxin family protein</fullName>
    </submittedName>
</protein>
<dbReference type="NCBIfam" id="TIGR04019">
    <property type="entry name" value="B_thiol_YtxJ"/>
    <property type="match status" value="1"/>
</dbReference>
<evidence type="ECO:0000313" key="1">
    <source>
        <dbReference type="EMBL" id="GEQ86629.1"/>
    </source>
</evidence>
<dbReference type="Pfam" id="PF11009">
    <property type="entry name" value="BrxC"/>
    <property type="match status" value="1"/>
</dbReference>
<dbReference type="Gene3D" id="3.40.30.10">
    <property type="entry name" value="Glutaredoxin"/>
    <property type="match status" value="1"/>
</dbReference>
<comment type="caution">
    <text evidence="1">The sequence shown here is derived from an EMBL/GenBank/DDBJ whole genome shotgun (WGS) entry which is preliminary data.</text>
</comment>